<keyword evidence="2" id="KW-1185">Reference proteome</keyword>
<accession>D3Q9U9</accession>
<sequence length="60" mass="6696">MWLHSKGVVELSEADIELAQVCEVADAMIRSRNLQEKLPAPDRKTLVDVVAAMTTRLAFK</sequence>
<proteinExistence type="predicted"/>
<organism evidence="1 2">
    <name type="scientific">Stackebrandtia nassauensis (strain DSM 44728 / CIP 108903 / NRRL B-16338 / NBRC 102104 / LLR-40K-21)</name>
    <dbReference type="NCBI Taxonomy" id="446470"/>
    <lineage>
        <taxon>Bacteria</taxon>
        <taxon>Bacillati</taxon>
        <taxon>Actinomycetota</taxon>
        <taxon>Actinomycetes</taxon>
        <taxon>Glycomycetales</taxon>
        <taxon>Glycomycetaceae</taxon>
        <taxon>Stackebrandtia</taxon>
    </lineage>
</organism>
<evidence type="ECO:0000313" key="2">
    <source>
        <dbReference type="Proteomes" id="UP000000844"/>
    </source>
</evidence>
<dbReference type="Proteomes" id="UP000000844">
    <property type="component" value="Chromosome"/>
</dbReference>
<dbReference type="EMBL" id="CP001778">
    <property type="protein sequence ID" value="ADD44645.1"/>
    <property type="molecule type" value="Genomic_DNA"/>
</dbReference>
<reference evidence="1 2" key="1">
    <citation type="journal article" date="2009" name="Stand. Genomic Sci.">
        <title>Complete genome sequence of Stackebrandtia nassauensis type strain (LLR-40K-21).</title>
        <authorList>
            <person name="Munk C."/>
            <person name="Lapidus A."/>
            <person name="Copeland A."/>
            <person name="Jando M."/>
            <person name="Mayilraj S."/>
            <person name="Glavina Del Rio T."/>
            <person name="Nolan M."/>
            <person name="Chen F."/>
            <person name="Lucas S."/>
            <person name="Tice H."/>
            <person name="Cheng J.F."/>
            <person name="Han C."/>
            <person name="Detter J.C."/>
            <person name="Bruce D."/>
            <person name="Goodwin L."/>
            <person name="Chain P."/>
            <person name="Pitluck S."/>
            <person name="Goker M."/>
            <person name="Ovchinikova G."/>
            <person name="Pati A."/>
            <person name="Ivanova N."/>
            <person name="Mavromatis K."/>
            <person name="Chen A."/>
            <person name="Palaniappan K."/>
            <person name="Land M."/>
            <person name="Hauser L."/>
            <person name="Chang Y.J."/>
            <person name="Jeffries C.D."/>
            <person name="Bristow J."/>
            <person name="Eisen J.A."/>
            <person name="Markowitz V."/>
            <person name="Hugenholtz P."/>
            <person name="Kyrpides N.C."/>
            <person name="Klenk H.P."/>
        </authorList>
    </citation>
    <scope>NUCLEOTIDE SEQUENCE [LARGE SCALE GENOMIC DNA]</scope>
    <source>
        <strain evidence="2">DSM 44728 / CIP 108903 / NRRL B-16338 / NBRC 102104 / LLR-40K-21</strain>
    </source>
</reference>
<gene>
    <name evidence="1" type="ordered locus">Snas_5008</name>
</gene>
<dbReference type="KEGG" id="sna:Snas_5008"/>
<dbReference type="HOGENOM" id="CLU_2939559_0_0_11"/>
<dbReference type="AlphaFoldDB" id="D3Q9U9"/>
<protein>
    <submittedName>
        <fullName evidence="1">Uncharacterized protein</fullName>
    </submittedName>
</protein>
<name>D3Q9U9_STANL</name>
<evidence type="ECO:0000313" key="1">
    <source>
        <dbReference type="EMBL" id="ADD44645.1"/>
    </source>
</evidence>